<feature type="compositionally biased region" description="Basic and acidic residues" evidence="1">
    <location>
        <begin position="302"/>
        <end position="315"/>
    </location>
</feature>
<dbReference type="EMBL" id="JAPZPY010000016">
    <property type="protein sequence ID" value="MCZ8382242.1"/>
    <property type="molecule type" value="Genomic_DNA"/>
</dbReference>
<dbReference type="RefSeq" id="WP_269896714.1">
    <property type="nucleotide sequence ID" value="NZ_JAPZPY010000016.1"/>
</dbReference>
<evidence type="ECO:0000313" key="2">
    <source>
        <dbReference type="EMBL" id="MCZ8382242.1"/>
    </source>
</evidence>
<accession>A0ABT4Q0C6</accession>
<comment type="caution">
    <text evidence="2">The sequence shown here is derived from an EMBL/GenBank/DDBJ whole genome shotgun (WGS) entry which is preliminary data.</text>
</comment>
<gene>
    <name evidence="2" type="ORF">O6P37_25555</name>
</gene>
<name>A0ABT4Q0C6_9MYCO</name>
<protein>
    <recommendedName>
        <fullName evidence="4">CdiA C-terminal tRNase domain-containing protein</fullName>
    </recommendedName>
</protein>
<feature type="compositionally biased region" description="Low complexity" evidence="1">
    <location>
        <begin position="28"/>
        <end position="39"/>
    </location>
</feature>
<evidence type="ECO:0008006" key="4">
    <source>
        <dbReference type="Google" id="ProtNLM"/>
    </source>
</evidence>
<proteinExistence type="predicted"/>
<organism evidence="2 3">
    <name type="scientific">Mycobacterium hippophais</name>
    <dbReference type="NCBI Taxonomy" id="3016340"/>
    <lineage>
        <taxon>Bacteria</taxon>
        <taxon>Bacillati</taxon>
        <taxon>Actinomycetota</taxon>
        <taxon>Actinomycetes</taxon>
        <taxon>Mycobacteriales</taxon>
        <taxon>Mycobacteriaceae</taxon>
        <taxon>Mycobacterium</taxon>
    </lineage>
</organism>
<dbReference type="CDD" id="cd20726">
    <property type="entry name" value="CDI_toxin_BpE479_tRNase-like"/>
    <property type="match status" value="1"/>
</dbReference>
<reference evidence="2" key="1">
    <citation type="submission" date="2022-12" db="EMBL/GenBank/DDBJ databases">
        <authorList>
            <person name="Deng Y."/>
            <person name="Zhang Y.-Q."/>
        </authorList>
    </citation>
    <scope>NUCLEOTIDE SEQUENCE</scope>
    <source>
        <strain evidence="2">CPCC 205372</strain>
    </source>
</reference>
<feature type="compositionally biased region" description="Basic and acidic residues" evidence="1">
    <location>
        <begin position="269"/>
        <end position="285"/>
    </location>
</feature>
<keyword evidence="3" id="KW-1185">Reference proteome</keyword>
<evidence type="ECO:0000256" key="1">
    <source>
        <dbReference type="SAM" id="MobiDB-lite"/>
    </source>
</evidence>
<dbReference type="Proteomes" id="UP001142153">
    <property type="component" value="Unassembled WGS sequence"/>
</dbReference>
<feature type="region of interest" description="Disordered" evidence="1">
    <location>
        <begin position="200"/>
        <end position="346"/>
    </location>
</feature>
<feature type="region of interest" description="Disordered" evidence="1">
    <location>
        <begin position="1"/>
        <end position="60"/>
    </location>
</feature>
<feature type="compositionally biased region" description="Low complexity" evidence="1">
    <location>
        <begin position="316"/>
        <end position="332"/>
    </location>
</feature>
<sequence>MSAAPSDSGGALPSRSEIEEWDTSDLSTAATAWRQAATASEDAFEQHRQNIAAPGGTTWEGDAKDAALDRVTADIAVVRGHSEALQAAAGIAGNGVIDIKAAQREALDAIIAAENDGFSVAEDLSLTDTQTVDATSMAARQTAATEHAEDIRWYAERLAQADALVGKRLQTKATELGGIRFEGEGGDSSSDTVQLVNNEVKLNPPGEPSEDGNGEPREKPGEAPGQIGPFPVPKVVEDAAKKSEATSEDKPTGDVGGDLGDLLGTNNASEDKPEGGPPGKPEDRPSGLPPVLSQIPPPPDKTAIDRQAAKVESARQDLAAAQARANDTAAQDYTQGAGAGPGRDVSDPLTQEVFDARAELTEQTRILNELNYASSAHGGPTAPVAPLPENAHVQGLPPEPPVIEAAAEAFAEGSKDAAETVWDATMPDVANMHEVATNWDEASTADRIQAGLDAAGMVPLPGAKILGEGIEHGIDALGGATRHVDDVATPHVDVGDVPALHVDTPPAPQTDVPIPHSGVDTPVFDLTTDHALALGADPARGGAFVASEAETGLRIEHELGVNLSRAESGASHDWVDASGKTYDAVGNFPSKFFDAQWANLQDQIVRHADLKAEIVPVDVSRFTAAQQETVKEFVQGLNNPNIIVIGGQ</sequence>
<evidence type="ECO:0000313" key="3">
    <source>
        <dbReference type="Proteomes" id="UP001142153"/>
    </source>
</evidence>
<feature type="compositionally biased region" description="Basic and acidic residues" evidence="1">
    <location>
        <begin position="235"/>
        <end position="252"/>
    </location>
</feature>